<keyword evidence="1" id="KW-0677">Repeat</keyword>
<accession>A0A6A4LE39</accession>
<evidence type="ECO:0008006" key="5">
    <source>
        <dbReference type="Google" id="ProtNLM"/>
    </source>
</evidence>
<dbReference type="GO" id="GO:0003729">
    <property type="term" value="F:mRNA binding"/>
    <property type="evidence" value="ECO:0007669"/>
    <property type="project" value="TreeGrafter"/>
</dbReference>
<evidence type="ECO:0000313" key="4">
    <source>
        <dbReference type="Proteomes" id="UP000428333"/>
    </source>
</evidence>
<dbReference type="Proteomes" id="UP000428333">
    <property type="component" value="Linkage Group LG09"/>
</dbReference>
<dbReference type="PROSITE" id="PS51375">
    <property type="entry name" value="PPR"/>
    <property type="match status" value="2"/>
</dbReference>
<sequence length="118" mass="13292">MISGLCKEALLDEAVELLLQMEGDGCPPNEVTYNIVVRAFLKRGDIHKVKILLQEIINRNFKPDASTLTIVADLLTVDGEDSNFLKMIQSLIMDASASDMEGFMMSHVNFRSKFQLYH</sequence>
<dbReference type="EMBL" id="QEFC01002323">
    <property type="protein sequence ID" value="KAE9452967.1"/>
    <property type="molecule type" value="Genomic_DNA"/>
</dbReference>
<reference evidence="3 4" key="1">
    <citation type="journal article" date="2019" name="Genome Biol. Evol.">
        <title>The Rhododendron genome and chromosomal organization provide insight into shared whole-genome duplications across the heath family (Ericaceae).</title>
        <authorList>
            <person name="Soza V.L."/>
            <person name="Lindsley D."/>
            <person name="Waalkes A."/>
            <person name="Ramage E."/>
            <person name="Patwardhan R.P."/>
            <person name="Burton J.N."/>
            <person name="Adey A."/>
            <person name="Kumar A."/>
            <person name="Qiu R."/>
            <person name="Shendure J."/>
            <person name="Hall B."/>
        </authorList>
    </citation>
    <scope>NUCLEOTIDE SEQUENCE [LARGE SCALE GENOMIC DNA]</scope>
    <source>
        <strain evidence="3">RSF 1966-606</strain>
    </source>
</reference>
<dbReference type="Gene3D" id="1.25.40.10">
    <property type="entry name" value="Tetratricopeptide repeat domain"/>
    <property type="match status" value="1"/>
</dbReference>
<evidence type="ECO:0000256" key="2">
    <source>
        <dbReference type="PROSITE-ProRule" id="PRU00708"/>
    </source>
</evidence>
<comment type="caution">
    <text evidence="3">The sequence shown here is derived from an EMBL/GenBank/DDBJ whole genome shotgun (WGS) entry which is preliminary data.</text>
</comment>
<proteinExistence type="predicted"/>
<dbReference type="InterPro" id="IPR011990">
    <property type="entry name" value="TPR-like_helical_dom_sf"/>
</dbReference>
<feature type="repeat" description="PPR" evidence="2">
    <location>
        <begin position="29"/>
        <end position="63"/>
    </location>
</feature>
<evidence type="ECO:0000313" key="3">
    <source>
        <dbReference type="EMBL" id="KAE9452967.1"/>
    </source>
</evidence>
<evidence type="ECO:0000256" key="1">
    <source>
        <dbReference type="ARBA" id="ARBA00022737"/>
    </source>
</evidence>
<dbReference type="NCBIfam" id="TIGR00756">
    <property type="entry name" value="PPR"/>
    <property type="match status" value="2"/>
</dbReference>
<dbReference type="GO" id="GO:0009507">
    <property type="term" value="C:chloroplast"/>
    <property type="evidence" value="ECO:0007669"/>
    <property type="project" value="TreeGrafter"/>
</dbReference>
<name>A0A6A4LE39_9ERIC</name>
<keyword evidence="4" id="KW-1185">Reference proteome</keyword>
<dbReference type="PANTHER" id="PTHR47932">
    <property type="entry name" value="ATPASE EXPRESSION PROTEIN 3"/>
    <property type="match status" value="1"/>
</dbReference>
<dbReference type="OrthoDB" id="185373at2759"/>
<dbReference type="AlphaFoldDB" id="A0A6A4LE39"/>
<feature type="repeat" description="PPR" evidence="2">
    <location>
        <begin position="1"/>
        <end position="28"/>
    </location>
</feature>
<dbReference type="PANTHER" id="PTHR47932:SF74">
    <property type="entry name" value="BOX HELICASE FAMILY PROTEIN, PUTATIVE, EXPRESSED-RELATED"/>
    <property type="match status" value="1"/>
</dbReference>
<organism evidence="3 4">
    <name type="scientific">Rhododendron williamsianum</name>
    <dbReference type="NCBI Taxonomy" id="262921"/>
    <lineage>
        <taxon>Eukaryota</taxon>
        <taxon>Viridiplantae</taxon>
        <taxon>Streptophyta</taxon>
        <taxon>Embryophyta</taxon>
        <taxon>Tracheophyta</taxon>
        <taxon>Spermatophyta</taxon>
        <taxon>Magnoliopsida</taxon>
        <taxon>eudicotyledons</taxon>
        <taxon>Gunneridae</taxon>
        <taxon>Pentapetalae</taxon>
        <taxon>asterids</taxon>
        <taxon>Ericales</taxon>
        <taxon>Ericaceae</taxon>
        <taxon>Ericoideae</taxon>
        <taxon>Rhodoreae</taxon>
        <taxon>Rhododendron</taxon>
    </lineage>
</organism>
<dbReference type="InterPro" id="IPR002885">
    <property type="entry name" value="PPR_rpt"/>
</dbReference>
<feature type="non-terminal residue" evidence="3">
    <location>
        <position position="1"/>
    </location>
</feature>
<gene>
    <name evidence="3" type="ORF">C3L33_15140</name>
</gene>
<protein>
    <recommendedName>
        <fullName evidence="5">Pentacotripeptide-repeat region of PRORP domain-containing protein</fullName>
    </recommendedName>
</protein>
<dbReference type="Pfam" id="PF13041">
    <property type="entry name" value="PPR_2"/>
    <property type="match status" value="1"/>
</dbReference>